<feature type="compositionally biased region" description="Basic and acidic residues" evidence="5">
    <location>
        <begin position="883"/>
        <end position="893"/>
    </location>
</feature>
<feature type="region of interest" description="Disordered" evidence="5">
    <location>
        <begin position="1"/>
        <end position="69"/>
    </location>
</feature>
<feature type="compositionally biased region" description="Low complexity" evidence="5">
    <location>
        <begin position="37"/>
        <end position="56"/>
    </location>
</feature>
<dbReference type="AlphaFoldDB" id="A0A1E4RKH4"/>
<feature type="transmembrane region" description="Helical" evidence="6">
    <location>
        <begin position="455"/>
        <end position="486"/>
    </location>
</feature>
<feature type="compositionally biased region" description="Basic and acidic residues" evidence="5">
    <location>
        <begin position="921"/>
        <end position="940"/>
    </location>
</feature>
<evidence type="ECO:0000256" key="2">
    <source>
        <dbReference type="ARBA" id="ARBA00022692"/>
    </source>
</evidence>
<dbReference type="OrthoDB" id="277931at2759"/>
<dbReference type="RefSeq" id="XP_020076845.1">
    <property type="nucleotide sequence ID" value="XM_020221088.1"/>
</dbReference>
<evidence type="ECO:0000256" key="5">
    <source>
        <dbReference type="SAM" id="MobiDB-lite"/>
    </source>
</evidence>
<keyword evidence="8" id="KW-1185">Reference proteome</keyword>
<evidence type="ECO:0000313" key="7">
    <source>
        <dbReference type="EMBL" id="ODV67778.1"/>
    </source>
</evidence>
<dbReference type="EMBL" id="KV454540">
    <property type="protein sequence ID" value="ODV67778.1"/>
    <property type="molecule type" value="Genomic_DNA"/>
</dbReference>
<evidence type="ECO:0000256" key="4">
    <source>
        <dbReference type="ARBA" id="ARBA00023136"/>
    </source>
</evidence>
<reference evidence="8" key="1">
    <citation type="submission" date="2016-05" db="EMBL/GenBank/DDBJ databases">
        <title>Comparative genomics of biotechnologically important yeasts.</title>
        <authorList>
            <consortium name="DOE Joint Genome Institute"/>
            <person name="Riley R."/>
            <person name="Haridas S."/>
            <person name="Wolfe K.H."/>
            <person name="Lopes M.R."/>
            <person name="Hittinger C.T."/>
            <person name="Goker M."/>
            <person name="Salamov A."/>
            <person name="Wisecaver J."/>
            <person name="Long T.M."/>
            <person name="Aerts A.L."/>
            <person name="Barry K."/>
            <person name="Choi C."/>
            <person name="Clum A."/>
            <person name="Coughlan A.Y."/>
            <person name="Deshpande S."/>
            <person name="Douglass A.P."/>
            <person name="Hanson S.J."/>
            <person name="Klenk H.-P."/>
            <person name="Labutti K."/>
            <person name="Lapidus A."/>
            <person name="Lindquist E."/>
            <person name="Lipzen A."/>
            <person name="Meier-Kolthoff J.P."/>
            <person name="Ohm R.A."/>
            <person name="Otillar R.P."/>
            <person name="Pangilinan J."/>
            <person name="Peng Y."/>
            <person name="Rokas A."/>
            <person name="Rosa C.A."/>
            <person name="Scheuner C."/>
            <person name="Sibirny A.A."/>
            <person name="Slot J.C."/>
            <person name="Stielow J.B."/>
            <person name="Sun H."/>
            <person name="Kurtzman C.P."/>
            <person name="Blackwell M."/>
            <person name="Grigoriev I.V."/>
            <person name="Jeffries T.W."/>
        </authorList>
    </citation>
    <scope>NUCLEOTIDE SEQUENCE [LARGE SCALE GENOMIC DNA]</scope>
    <source>
        <strain evidence="8">NRRL Y-1933</strain>
    </source>
</reference>
<keyword evidence="4 6" id="KW-0472">Membrane</keyword>
<evidence type="ECO:0000256" key="3">
    <source>
        <dbReference type="ARBA" id="ARBA00022989"/>
    </source>
</evidence>
<gene>
    <name evidence="7" type="ORF">HYPBUDRAFT_152563</name>
</gene>
<accession>A0A1E4RKH4</accession>
<dbReference type="PANTHER" id="PTHR17920:SF3">
    <property type="entry name" value="TRANSMEMBRANE AND COILED-COIL DOMAIN-CONTAINING PROTEIN 4"/>
    <property type="match status" value="1"/>
</dbReference>
<evidence type="ECO:0000313" key="8">
    <source>
        <dbReference type="Proteomes" id="UP000095085"/>
    </source>
</evidence>
<dbReference type="GO" id="GO:0035652">
    <property type="term" value="P:clathrin-coated vesicle cargo loading"/>
    <property type="evidence" value="ECO:0007669"/>
    <property type="project" value="EnsemblFungi"/>
</dbReference>
<feature type="region of interest" description="Disordered" evidence="5">
    <location>
        <begin position="111"/>
        <end position="149"/>
    </location>
</feature>
<feature type="region of interest" description="Disordered" evidence="5">
    <location>
        <begin position="852"/>
        <end position="895"/>
    </location>
</feature>
<sequence length="971" mass="108722">MGSPRRSQTAESLMSTDTSYSGPTIMRRNTREFGSRTSVLHLPSLPSLPTETSSTLNDKPSQPTSIATPETSYVEFDLSGLNSHNNNNHFYNSNHSISNDILSEKVIGADPNKHSMHNDEDETVNKPIDAPNDNNDEANDEEDDFFDGKESNWKSMKKISSYDYYNERGELEFTSDERFTSFDNLAHARGYTKIDTEEQLAKYAELNKKTDFLFEIRKDKQPKPKKVDNYSSIDNDITSGDESDYEDDDNLDSDETLEGTKEMLTDAQKFAYVGIAKLISVDMATDLAKLQKRAPKKLAKNLSNCQKNFANWTMYVITKLYEHMDLTKEEKQMIENLSIHGLEVTDLCNSLVDESSSKPKAVNLSSGFDMRWVIICDLFLLLIGDGYYDCRSRTLLTHFANYLHISELDILQFERRLIESLELDTSNKTIENKDELLNDRLFIDKHIKRNKNRRLAYIGLATIGGSLAIGLSAGLLAPVIGAGLAAGLTTVGIGGTSGFLAGVGGSAIITTGGVLTGAKVGSKAGARRVGDVETFEFKPLHNNKRTNLILTVSGWMNGKLDDVRLPFSTIDPVMGDMFSLLWEPEMLQSMGQTIGILASEALTTSIQQILGATILSALMSAIQLPMVLSKLSYLLDNPWNVSLDRAWKAGKILADTLISGNMGVRPITLVGFSLGSRVIYSCLIEMAKRGAYGLIENVIILGNPVTVKYDQITLARSVVSGRFINGFSRKDWILGYLFRATGGGMMTVAGLSEIKDVEGVENIDLTDLVEGHMSYRRAIPKILKRLNWEMLSEEFSEIEEADPEQGEKTRQLISEFDEAKAKMIQEQNENKNKQKGTWKSWFKPKQKEWWDIYDQGNPNSAKLQNEENESNRTRRNTTGATAEYHESPNREEPAADPMFDVNALLQEVQDIEKIGNSNEESLQKVRQDLHEPEKKHKSNEEVEEEELEKHSSILGSATSKLLFFNKKNESQ</sequence>
<dbReference type="Pfam" id="PF05277">
    <property type="entry name" value="DUF726"/>
    <property type="match status" value="1"/>
</dbReference>
<feature type="compositionally biased region" description="Polar residues" evidence="5">
    <location>
        <begin position="229"/>
        <end position="238"/>
    </location>
</feature>
<keyword evidence="3 6" id="KW-1133">Transmembrane helix</keyword>
<dbReference type="GO" id="GO:0035650">
    <property type="term" value="F:AP-1 adaptor complex binding"/>
    <property type="evidence" value="ECO:0007669"/>
    <property type="project" value="EnsemblFungi"/>
</dbReference>
<proteinExistence type="predicted"/>
<evidence type="ECO:0000256" key="1">
    <source>
        <dbReference type="ARBA" id="ARBA00004141"/>
    </source>
</evidence>
<comment type="subcellular location">
    <subcellularLocation>
        <location evidence="1">Membrane</location>
        <topology evidence="1">Multi-pass membrane protein</topology>
    </subcellularLocation>
</comment>
<organism evidence="7 8">
    <name type="scientific">Hyphopichia burtonii NRRL Y-1933</name>
    <dbReference type="NCBI Taxonomy" id="984485"/>
    <lineage>
        <taxon>Eukaryota</taxon>
        <taxon>Fungi</taxon>
        <taxon>Dikarya</taxon>
        <taxon>Ascomycota</taxon>
        <taxon>Saccharomycotina</taxon>
        <taxon>Pichiomycetes</taxon>
        <taxon>Debaryomycetaceae</taxon>
        <taxon>Hyphopichia</taxon>
    </lineage>
</organism>
<protein>
    <submittedName>
        <fullName evidence="7">DUF726-domain-containing protein</fullName>
    </submittedName>
</protein>
<feature type="compositionally biased region" description="Acidic residues" evidence="5">
    <location>
        <begin position="134"/>
        <end position="145"/>
    </location>
</feature>
<name>A0A1E4RKH4_9ASCO</name>
<feature type="region of interest" description="Disordered" evidence="5">
    <location>
        <begin position="910"/>
        <end position="971"/>
    </location>
</feature>
<feature type="region of interest" description="Disordered" evidence="5">
    <location>
        <begin position="223"/>
        <end position="254"/>
    </location>
</feature>
<feature type="compositionally biased region" description="Polar residues" evidence="5">
    <location>
        <begin position="1"/>
        <end position="22"/>
    </location>
</feature>
<dbReference type="STRING" id="984485.A0A1E4RKH4"/>
<dbReference type="PANTHER" id="PTHR17920">
    <property type="entry name" value="TRANSMEMBRANE AND COILED-COIL DOMAIN-CONTAINING PROTEIN 4 TMCO4"/>
    <property type="match status" value="1"/>
</dbReference>
<dbReference type="GeneID" id="30995638"/>
<feature type="compositionally biased region" description="Polar residues" evidence="5">
    <location>
        <begin position="57"/>
        <end position="69"/>
    </location>
</feature>
<dbReference type="Proteomes" id="UP000095085">
    <property type="component" value="Unassembled WGS sequence"/>
</dbReference>
<dbReference type="GO" id="GO:0016020">
    <property type="term" value="C:membrane"/>
    <property type="evidence" value="ECO:0007669"/>
    <property type="project" value="UniProtKB-SubCell"/>
</dbReference>
<dbReference type="InterPro" id="IPR007941">
    <property type="entry name" value="DUF726"/>
</dbReference>
<feature type="compositionally biased region" description="Acidic residues" evidence="5">
    <location>
        <begin position="239"/>
        <end position="254"/>
    </location>
</feature>
<evidence type="ECO:0000256" key="6">
    <source>
        <dbReference type="SAM" id="Phobius"/>
    </source>
</evidence>
<keyword evidence="2 6" id="KW-0812">Transmembrane</keyword>